<feature type="domain" description="Rhamnogalacturonase A/B/Epimerase-like pectate lyase" evidence="2">
    <location>
        <begin position="35"/>
        <end position="95"/>
    </location>
</feature>
<dbReference type="RefSeq" id="WP_274267698.1">
    <property type="nucleotide sequence ID" value="NZ_CP117880.1"/>
</dbReference>
<sequence length="570" mass="62986">MMNNCLYKWVFVLAVLFSLGCQGQTRTAESAKYLVSVADFGAKGDGKTDDSQAFQSAVAICEKEGQKTLYIPFGNYLLKKPVKFKKGGIQIIGTGALLREESWLEAISKSFDPAIAANGSVVTIPNNSVGFQFEETVGDPIRIADIHLKTQSGRKPGQSVGVLFSSEFTGPTWPIIVERCHFTGFNFAFKFSSKNQYNSAFVQFRQNAFNRNDECIYFDDLKEPTSAGQRNLAWGFTFDNNVCHDNSRVIRGSFGKDAVNIRDNNLEGNVAYANGKNPPFIIDIEVSNATVNFEGNHFESIVSDAVYISSVFKNTDGNYLPVTGTTALGAKNKVFIKGNNFDGVSAAYKPFWLKGLLVYNYDQFNIFAEECDFRVNEANDPNIFVPEQVFNNSGTTIKFPIKSSLSQLADVKAVKADYTKAIDAKQRNPRQKSHFLVDKGSELSKLAENGKYKDISAGTKYLGIRLEILNENGSGFFGLHTVFVTTYKIDGKSYAVTQIAPGNYGYAPGLNAQLSIVPNILPDNAEETKFYAYPSINQDIVGDKVLSLSKSFELFTISSSIPYVKDNMLF</sequence>
<dbReference type="Gene3D" id="2.160.20.10">
    <property type="entry name" value="Single-stranded right-handed beta-helix, Pectin lyase-like"/>
    <property type="match status" value="1"/>
</dbReference>
<accession>A0ABY7WJ14</accession>
<evidence type="ECO:0000313" key="3">
    <source>
        <dbReference type="EMBL" id="WDF68970.1"/>
    </source>
</evidence>
<evidence type="ECO:0000256" key="1">
    <source>
        <dbReference type="SAM" id="SignalP"/>
    </source>
</evidence>
<keyword evidence="4" id="KW-1185">Reference proteome</keyword>
<evidence type="ECO:0000313" key="4">
    <source>
        <dbReference type="Proteomes" id="UP001221558"/>
    </source>
</evidence>
<dbReference type="InterPro" id="IPR024535">
    <property type="entry name" value="RHGA/B-epi-like_pectate_lyase"/>
</dbReference>
<dbReference type="Pfam" id="PF12708">
    <property type="entry name" value="Pect-lyase_RHGA_epim"/>
    <property type="match status" value="1"/>
</dbReference>
<dbReference type="SUPFAM" id="SSF51126">
    <property type="entry name" value="Pectin lyase-like"/>
    <property type="match status" value="1"/>
</dbReference>
<keyword evidence="1" id="KW-0732">Signal</keyword>
<feature type="chain" id="PRO_5047313081" evidence="1">
    <location>
        <begin position="24"/>
        <end position="570"/>
    </location>
</feature>
<gene>
    <name evidence="3" type="ORF">PQ465_01015</name>
</gene>
<name>A0ABY7WJ14_9SPHI</name>
<evidence type="ECO:0000259" key="2">
    <source>
        <dbReference type="Pfam" id="PF12708"/>
    </source>
</evidence>
<keyword evidence="3" id="KW-0378">Hydrolase</keyword>
<proteinExistence type="predicted"/>
<reference evidence="3 4" key="1">
    <citation type="submission" date="2023-02" db="EMBL/GenBank/DDBJ databases">
        <title>Genome sequence of Sphingobacterium sp. KACC 22765.</title>
        <authorList>
            <person name="Kim S."/>
            <person name="Heo J."/>
            <person name="Kwon S.-W."/>
        </authorList>
    </citation>
    <scope>NUCLEOTIDE SEQUENCE [LARGE SCALE GENOMIC DNA]</scope>
    <source>
        <strain evidence="3 4">KACC 22765</strain>
    </source>
</reference>
<dbReference type="Proteomes" id="UP001221558">
    <property type="component" value="Chromosome"/>
</dbReference>
<protein>
    <submittedName>
        <fullName evidence="3">Glycosyl hydrolase family 28-related protein</fullName>
    </submittedName>
</protein>
<dbReference type="InterPro" id="IPR011050">
    <property type="entry name" value="Pectin_lyase_fold/virulence"/>
</dbReference>
<dbReference type="InterPro" id="IPR012334">
    <property type="entry name" value="Pectin_lyas_fold"/>
</dbReference>
<feature type="signal peptide" evidence="1">
    <location>
        <begin position="1"/>
        <end position="23"/>
    </location>
</feature>
<organism evidence="3 4">
    <name type="scientific">Sphingobacterium oryzagri</name>
    <dbReference type="NCBI Taxonomy" id="3025669"/>
    <lineage>
        <taxon>Bacteria</taxon>
        <taxon>Pseudomonadati</taxon>
        <taxon>Bacteroidota</taxon>
        <taxon>Sphingobacteriia</taxon>
        <taxon>Sphingobacteriales</taxon>
        <taxon>Sphingobacteriaceae</taxon>
        <taxon>Sphingobacterium</taxon>
    </lineage>
</organism>
<dbReference type="EMBL" id="CP117880">
    <property type="protein sequence ID" value="WDF68970.1"/>
    <property type="molecule type" value="Genomic_DNA"/>
</dbReference>
<dbReference type="GO" id="GO:0016787">
    <property type="term" value="F:hydrolase activity"/>
    <property type="evidence" value="ECO:0007669"/>
    <property type="project" value="UniProtKB-KW"/>
</dbReference>